<dbReference type="CDD" id="cd04595">
    <property type="entry name" value="CBS_pair_DHH_polyA_Pol_assoc"/>
    <property type="match status" value="1"/>
</dbReference>
<evidence type="ECO:0000256" key="7">
    <source>
        <dbReference type="ARBA" id="ARBA00022723"/>
    </source>
</evidence>
<keyword evidence="5" id="KW-0819">tRNA processing</keyword>
<dbReference type="SUPFAM" id="SSF81891">
    <property type="entry name" value="Poly A polymerase C-terminal region-like"/>
    <property type="match status" value="1"/>
</dbReference>
<comment type="similarity">
    <text evidence="2 12">Belongs to the tRNA nucleotidyltransferase/poly(A) polymerase family.</text>
</comment>
<dbReference type="Gene3D" id="3.30.460.10">
    <property type="entry name" value="Beta Polymerase, domain 2"/>
    <property type="match status" value="1"/>
</dbReference>
<reference evidence="15" key="2">
    <citation type="submission" date="2011-02" db="EMBL/GenBank/DDBJ databases">
        <title>The complete genome of Syntrophobotulus glycolicus DSM 8271.</title>
        <authorList>
            <person name="Lucas S."/>
            <person name="Copeland A."/>
            <person name="Lapidus A."/>
            <person name="Bruce D."/>
            <person name="Goodwin L."/>
            <person name="Pitluck S."/>
            <person name="Kyrpides N."/>
            <person name="Mavromatis K."/>
            <person name="Pagani I."/>
            <person name="Ivanova N."/>
            <person name="Mikhailova N."/>
            <person name="Chertkov O."/>
            <person name="Held B."/>
            <person name="Detter J.C."/>
            <person name="Tapia R."/>
            <person name="Han C."/>
            <person name="Land M."/>
            <person name="Hauser L."/>
            <person name="Markowitz V."/>
            <person name="Cheng J.-F."/>
            <person name="Hugenholtz P."/>
            <person name="Woyke T."/>
            <person name="Wu D."/>
            <person name="Spring S."/>
            <person name="Schroeder M."/>
            <person name="Brambilla E."/>
            <person name="Klenk H.-P."/>
            <person name="Eisen J.A."/>
        </authorList>
    </citation>
    <scope>NUCLEOTIDE SEQUENCE [LARGE SCALE GENOMIC DNA]</scope>
    <source>
        <strain evidence="15">DSM 8271 / FlGlyR</strain>
    </source>
</reference>
<evidence type="ECO:0000256" key="4">
    <source>
        <dbReference type="ARBA" id="ARBA00022679"/>
    </source>
</evidence>
<dbReference type="InterPro" id="IPR052390">
    <property type="entry name" value="tRNA_nt/polyA_polymerase"/>
</dbReference>
<evidence type="ECO:0000256" key="5">
    <source>
        <dbReference type="ARBA" id="ARBA00022694"/>
    </source>
</evidence>
<proteinExistence type="inferred from homology"/>
<dbReference type="Gene3D" id="3.10.310.30">
    <property type="match status" value="1"/>
</dbReference>
<dbReference type="eggNOG" id="COG0517">
    <property type="taxonomic scope" value="Bacteria"/>
</dbReference>
<dbReference type="InterPro" id="IPR046342">
    <property type="entry name" value="CBS_dom_sf"/>
</dbReference>
<accession>F0T066</accession>
<dbReference type="GO" id="GO:0016779">
    <property type="term" value="F:nucleotidyltransferase activity"/>
    <property type="evidence" value="ECO:0007669"/>
    <property type="project" value="UniProtKB-KW"/>
</dbReference>
<dbReference type="eggNOG" id="COG0618">
    <property type="taxonomic scope" value="Bacteria"/>
</dbReference>
<dbReference type="InterPro" id="IPR038763">
    <property type="entry name" value="DHH_sf"/>
</dbReference>
<keyword evidence="3" id="KW-0820">tRNA-binding</keyword>
<evidence type="ECO:0000313" key="14">
    <source>
        <dbReference type="EMBL" id="ADY56153.1"/>
    </source>
</evidence>
<dbReference type="OrthoDB" id="9805698at2"/>
<keyword evidence="6" id="KW-0548">Nucleotidyltransferase</keyword>
<dbReference type="eggNOG" id="COG0617">
    <property type="taxonomic scope" value="Bacteria"/>
</dbReference>
<dbReference type="SUPFAM" id="SSF64182">
    <property type="entry name" value="DHH phosphoesterases"/>
    <property type="match status" value="1"/>
</dbReference>
<dbReference type="CDD" id="cd05398">
    <property type="entry name" value="NT_ClassII-CCAase"/>
    <property type="match status" value="1"/>
</dbReference>
<evidence type="ECO:0000256" key="12">
    <source>
        <dbReference type="RuleBase" id="RU003953"/>
    </source>
</evidence>
<protein>
    <submittedName>
        <fullName evidence="14">CBS domain containing protein</fullName>
    </submittedName>
</protein>
<dbReference type="InterPro" id="IPR032828">
    <property type="entry name" value="PolyA_RNA-bd"/>
</dbReference>
<dbReference type="EMBL" id="CP002547">
    <property type="protein sequence ID" value="ADY56153.1"/>
    <property type="molecule type" value="Genomic_DNA"/>
</dbReference>
<feature type="domain" description="CBS" evidence="13">
    <location>
        <begin position="313"/>
        <end position="371"/>
    </location>
</feature>
<dbReference type="Gene3D" id="3.90.1640.10">
    <property type="entry name" value="inorganic pyrophosphatase (n-terminal core)"/>
    <property type="match status" value="1"/>
</dbReference>
<name>F0T066_SYNGF</name>
<comment type="cofactor">
    <cofactor evidence="1">
        <name>Mg(2+)</name>
        <dbReference type="ChEBI" id="CHEBI:18420"/>
    </cofactor>
</comment>
<dbReference type="HOGENOM" id="CLU_015961_5_0_9"/>
<keyword evidence="4 12" id="KW-0808">Transferase</keyword>
<dbReference type="PANTHER" id="PTHR47788:SF1">
    <property type="entry name" value="A-ADDING TRNA NUCLEOTIDYLTRANSFERASE"/>
    <property type="match status" value="1"/>
</dbReference>
<sequence length="854" mass="96138">MEIILSHQYPDFDALASMVAAQKIYPKAEMIIDGKANSYVQDFLALAKDQLSYQKLKDIDPHQVTKIILVDTSELARAVSSKNLLLLFEKCDLIIYDHHPYPGKRHAGLCIEPVGACTTLLVEKISKAGKRLSGFEATLLALGIYDDTGSLLFENTTSRDLTAAAYLLEQGAQLSVISEYLRRPLSPQQTKLLQVLLDNGQTETIQGMPVFISYAECREYFEGLAVLANRIGELERPDTWFLIVKMGQRVYLVGRSRGDALPVNKILSGFGGAGHDKAASAVLKDTGIEQALFSLKEQIAEFVREPHLVQDIMSFPVKTVSSDTVMEEVGKLLLRYGHTGFPVVDHGRLVGVISRRDVDKALKHGLQHAPVKGFMTKEVITVQPDLGWEEVQRIMIQHDVGRIPVVKEGFLVGIVSRSDVLRLVYGSVVPTTGRLVLERSQAMRDDVLDLIRELPPEIGLLLDKIKETADHLGIQAYLVGGFVRDLFLRKSSQDLDVVVEGDSNSFANQLIEVVEVHKVVQHHQFGTVKITFRDGTHLDIAGSRWEEYDFPGALPTIEESNLKEDLFRRDFTVNAMALCLNANRFGEVVDFYGGLRDLQQGEIRFLHNLSFIEDPTRMIRAVRFACRYHFKIAKVTREAINTALQANVLLKISKERFTEELMLILPEQAYQKMVRELAAFGLMKNWFGREFAWNLAESEEEVKDWDLEKKWLGLLISLENDEIRAVLDRLAFTKSMLKHTLDYVAVRSKLRAAGDCPQEGYAALFGVKEGIVDLLKKHEDLRPLIESYQQALQNLKMTIRGSDLLAAGIPEGPEIGRILQDIHLAWLTGKISDFEEERNYLLQILKRNSEGSTK</sequence>
<feature type="domain" description="CBS" evidence="13">
    <location>
        <begin position="375"/>
        <end position="431"/>
    </location>
</feature>
<keyword evidence="11" id="KW-0129">CBS domain</keyword>
<dbReference type="InterPro" id="IPR000644">
    <property type="entry name" value="CBS_dom"/>
</dbReference>
<reference evidence="14 15" key="1">
    <citation type="journal article" date="2011" name="Stand. Genomic Sci.">
        <title>Complete genome sequence of Syntrophobotulus glycolicus type strain (FlGlyR).</title>
        <authorList>
            <person name="Han C."/>
            <person name="Mwirichia R."/>
            <person name="Chertkov O."/>
            <person name="Held B."/>
            <person name="Lapidus A."/>
            <person name="Nolan M."/>
            <person name="Lucas S."/>
            <person name="Hammon N."/>
            <person name="Deshpande S."/>
            <person name="Cheng J.F."/>
            <person name="Tapia R."/>
            <person name="Goodwin L."/>
            <person name="Pitluck S."/>
            <person name="Huntemann M."/>
            <person name="Liolios K."/>
            <person name="Ivanova N."/>
            <person name="Pagani I."/>
            <person name="Mavromatis K."/>
            <person name="Ovchinikova G."/>
            <person name="Pati A."/>
            <person name="Chen A."/>
            <person name="Palaniappan K."/>
            <person name="Land M."/>
            <person name="Hauser L."/>
            <person name="Brambilla E.M."/>
            <person name="Rohde M."/>
            <person name="Spring S."/>
            <person name="Sikorski J."/>
            <person name="Goker M."/>
            <person name="Woyke T."/>
            <person name="Bristow J."/>
            <person name="Eisen J.A."/>
            <person name="Markowitz V."/>
            <person name="Hugenholtz P."/>
            <person name="Kyrpides N.C."/>
            <person name="Klenk H.P."/>
            <person name="Detter J.C."/>
        </authorList>
    </citation>
    <scope>NUCLEOTIDE SEQUENCE [LARGE SCALE GENOMIC DNA]</scope>
    <source>
        <strain evidence="15">DSM 8271 / FlGlyR</strain>
    </source>
</reference>
<evidence type="ECO:0000256" key="8">
    <source>
        <dbReference type="ARBA" id="ARBA00022741"/>
    </source>
</evidence>
<keyword evidence="8" id="KW-0547">Nucleotide-binding</keyword>
<dbReference type="GO" id="GO:0000049">
    <property type="term" value="F:tRNA binding"/>
    <property type="evidence" value="ECO:0007669"/>
    <property type="project" value="UniProtKB-KW"/>
</dbReference>
<organism evidence="14 15">
    <name type="scientific">Syntrophobotulus glycolicus (strain DSM 8271 / FlGlyR)</name>
    <dbReference type="NCBI Taxonomy" id="645991"/>
    <lineage>
        <taxon>Bacteria</taxon>
        <taxon>Bacillati</taxon>
        <taxon>Bacillota</taxon>
        <taxon>Clostridia</taxon>
        <taxon>Eubacteriales</taxon>
        <taxon>Desulfitobacteriaceae</taxon>
        <taxon>Syntrophobotulus</taxon>
    </lineage>
</organism>
<evidence type="ECO:0000256" key="10">
    <source>
        <dbReference type="ARBA" id="ARBA00022884"/>
    </source>
</evidence>
<dbReference type="InterPro" id="IPR001667">
    <property type="entry name" value="DDH_dom"/>
</dbReference>
<evidence type="ECO:0000256" key="1">
    <source>
        <dbReference type="ARBA" id="ARBA00001946"/>
    </source>
</evidence>
<evidence type="ECO:0000259" key="13">
    <source>
        <dbReference type="PROSITE" id="PS51371"/>
    </source>
</evidence>
<dbReference type="SUPFAM" id="SSF81301">
    <property type="entry name" value="Nucleotidyltransferase"/>
    <property type="match status" value="1"/>
</dbReference>
<keyword evidence="10 12" id="KW-0694">RNA-binding</keyword>
<dbReference type="PROSITE" id="PS51371">
    <property type="entry name" value="CBS"/>
    <property type="match status" value="2"/>
</dbReference>
<dbReference type="Pfam" id="PF00571">
    <property type="entry name" value="CBS"/>
    <property type="match status" value="2"/>
</dbReference>
<evidence type="ECO:0000256" key="11">
    <source>
        <dbReference type="PROSITE-ProRule" id="PRU00703"/>
    </source>
</evidence>
<dbReference type="GO" id="GO:0000166">
    <property type="term" value="F:nucleotide binding"/>
    <property type="evidence" value="ECO:0007669"/>
    <property type="project" value="UniProtKB-KW"/>
</dbReference>
<dbReference type="Pfam" id="PF12627">
    <property type="entry name" value="PolyA_pol_RNAbd"/>
    <property type="match status" value="1"/>
</dbReference>
<dbReference type="SMART" id="SM00116">
    <property type="entry name" value="CBS"/>
    <property type="match status" value="2"/>
</dbReference>
<gene>
    <name evidence="14" type="ordered locus">Sgly_1856</name>
</gene>
<dbReference type="PANTHER" id="PTHR47788">
    <property type="entry name" value="POLYA POLYMERASE"/>
    <property type="match status" value="1"/>
</dbReference>
<dbReference type="GO" id="GO:0008033">
    <property type="term" value="P:tRNA processing"/>
    <property type="evidence" value="ECO:0007669"/>
    <property type="project" value="UniProtKB-KW"/>
</dbReference>
<dbReference type="Proteomes" id="UP000007488">
    <property type="component" value="Chromosome"/>
</dbReference>
<evidence type="ECO:0000256" key="6">
    <source>
        <dbReference type="ARBA" id="ARBA00022695"/>
    </source>
</evidence>
<keyword evidence="9" id="KW-0460">Magnesium</keyword>
<dbReference type="GO" id="GO:0046872">
    <property type="term" value="F:metal ion binding"/>
    <property type="evidence" value="ECO:0007669"/>
    <property type="project" value="UniProtKB-KW"/>
</dbReference>
<keyword evidence="7" id="KW-0479">Metal-binding</keyword>
<evidence type="ECO:0000256" key="9">
    <source>
        <dbReference type="ARBA" id="ARBA00022842"/>
    </source>
</evidence>
<dbReference type="SUPFAM" id="SSF54631">
    <property type="entry name" value="CBS-domain pair"/>
    <property type="match status" value="1"/>
</dbReference>
<dbReference type="STRING" id="645991.Sgly_1856"/>
<dbReference type="Pfam" id="PF01743">
    <property type="entry name" value="PolyA_pol"/>
    <property type="match status" value="1"/>
</dbReference>
<dbReference type="InterPro" id="IPR002646">
    <property type="entry name" value="PolA_pol_head_dom"/>
</dbReference>
<dbReference type="Pfam" id="PF01368">
    <property type="entry name" value="DHH"/>
    <property type="match status" value="1"/>
</dbReference>
<dbReference type="Gene3D" id="3.10.580.10">
    <property type="entry name" value="CBS-domain"/>
    <property type="match status" value="1"/>
</dbReference>
<keyword evidence="15" id="KW-1185">Reference proteome</keyword>
<dbReference type="RefSeq" id="WP_013625021.1">
    <property type="nucleotide sequence ID" value="NC_015172.1"/>
</dbReference>
<evidence type="ECO:0000256" key="3">
    <source>
        <dbReference type="ARBA" id="ARBA00022555"/>
    </source>
</evidence>
<dbReference type="AlphaFoldDB" id="F0T066"/>
<dbReference type="Gene3D" id="1.10.3090.10">
    <property type="entry name" value="cca-adding enzyme, domain 2"/>
    <property type="match status" value="1"/>
</dbReference>
<dbReference type="InterPro" id="IPR043519">
    <property type="entry name" value="NT_sf"/>
</dbReference>
<dbReference type="KEGG" id="sgy:Sgly_1856"/>
<evidence type="ECO:0000256" key="2">
    <source>
        <dbReference type="ARBA" id="ARBA00007265"/>
    </source>
</evidence>
<evidence type="ECO:0000313" key="15">
    <source>
        <dbReference type="Proteomes" id="UP000007488"/>
    </source>
</evidence>